<dbReference type="PROSITE" id="PS50987">
    <property type="entry name" value="HTH_ARSR_2"/>
    <property type="match status" value="1"/>
</dbReference>
<dbReference type="PANTHER" id="PTHR43132:SF6">
    <property type="entry name" value="HTH-TYPE TRANSCRIPTIONAL REPRESSOR CZRA"/>
    <property type="match status" value="1"/>
</dbReference>
<dbReference type="InterPro" id="IPR011991">
    <property type="entry name" value="ArsR-like_HTH"/>
</dbReference>
<accession>A0A7V5RNL8</accession>
<dbReference type="SUPFAM" id="SSF46785">
    <property type="entry name" value="Winged helix' DNA-binding domain"/>
    <property type="match status" value="1"/>
</dbReference>
<dbReference type="EMBL" id="DRLI01000081">
    <property type="protein sequence ID" value="HHM01801.1"/>
    <property type="molecule type" value="Genomic_DNA"/>
</dbReference>
<dbReference type="InterPro" id="IPR018334">
    <property type="entry name" value="ArsR_HTH"/>
</dbReference>
<dbReference type="Proteomes" id="UP000885771">
    <property type="component" value="Unassembled WGS sequence"/>
</dbReference>
<reference evidence="5" key="1">
    <citation type="journal article" date="2020" name="mSystems">
        <title>Genome- and Community-Level Interaction Insights into Carbon Utilization and Element Cycling Functions of Hydrothermarchaeota in Hydrothermal Sediment.</title>
        <authorList>
            <person name="Zhou Z."/>
            <person name="Liu Y."/>
            <person name="Xu W."/>
            <person name="Pan J."/>
            <person name="Luo Z.H."/>
            <person name="Li M."/>
        </authorList>
    </citation>
    <scope>NUCLEOTIDE SEQUENCE [LARGE SCALE GENOMIC DNA]</scope>
    <source>
        <strain evidence="5">HyVt-460</strain>
    </source>
</reference>
<keyword evidence="3" id="KW-0804">Transcription</keyword>
<feature type="domain" description="HTH arsR-type" evidence="4">
    <location>
        <begin position="26"/>
        <end position="118"/>
    </location>
</feature>
<dbReference type="PANTHER" id="PTHR43132">
    <property type="entry name" value="ARSENICAL RESISTANCE OPERON REPRESSOR ARSR-RELATED"/>
    <property type="match status" value="1"/>
</dbReference>
<evidence type="ECO:0000313" key="5">
    <source>
        <dbReference type="EMBL" id="HHM01801.1"/>
    </source>
</evidence>
<dbReference type="InterPro" id="IPR036390">
    <property type="entry name" value="WH_DNA-bd_sf"/>
</dbReference>
<dbReference type="Pfam" id="PF01022">
    <property type="entry name" value="HTH_5"/>
    <property type="match status" value="1"/>
</dbReference>
<keyword evidence="2" id="KW-0238">DNA-binding</keyword>
<comment type="caution">
    <text evidence="5">The sequence shown here is derived from an EMBL/GenBank/DDBJ whole genome shotgun (WGS) entry which is preliminary data.</text>
</comment>
<evidence type="ECO:0000256" key="3">
    <source>
        <dbReference type="ARBA" id="ARBA00023163"/>
    </source>
</evidence>
<evidence type="ECO:0000256" key="2">
    <source>
        <dbReference type="ARBA" id="ARBA00023125"/>
    </source>
</evidence>
<organism evidence="5">
    <name type="scientific">Caldithrix abyssi</name>
    <dbReference type="NCBI Taxonomy" id="187145"/>
    <lineage>
        <taxon>Bacteria</taxon>
        <taxon>Pseudomonadati</taxon>
        <taxon>Calditrichota</taxon>
        <taxon>Calditrichia</taxon>
        <taxon>Calditrichales</taxon>
        <taxon>Calditrichaceae</taxon>
        <taxon>Caldithrix</taxon>
    </lineage>
</organism>
<dbReference type="GO" id="GO:0003677">
    <property type="term" value="F:DNA binding"/>
    <property type="evidence" value="ECO:0007669"/>
    <property type="project" value="UniProtKB-KW"/>
</dbReference>
<sequence>MSTKNEVCAVTIIDEKKVERVRALLPPAVDTEGMARFFKGLGDTTRQKILQALLIEELCVCDLSTITDVSISAISHQLRMLRDLSIVKSRRVGKMVYYSLADKHIEELMRQTAEHLNE</sequence>
<dbReference type="AlphaFoldDB" id="A0A7V5RNL8"/>
<dbReference type="InterPro" id="IPR051011">
    <property type="entry name" value="Metal_resp_trans_reg"/>
</dbReference>
<dbReference type="CDD" id="cd00090">
    <property type="entry name" value="HTH_ARSR"/>
    <property type="match status" value="1"/>
</dbReference>
<keyword evidence="1" id="KW-0805">Transcription regulation</keyword>
<dbReference type="PRINTS" id="PR00778">
    <property type="entry name" value="HTHARSR"/>
</dbReference>
<name>A0A7V5RNL8_CALAY</name>
<dbReference type="SMART" id="SM00418">
    <property type="entry name" value="HTH_ARSR"/>
    <property type="match status" value="1"/>
</dbReference>
<gene>
    <name evidence="5" type="ORF">ENJ15_02230</name>
</gene>
<dbReference type="Gene3D" id="1.10.10.10">
    <property type="entry name" value="Winged helix-like DNA-binding domain superfamily/Winged helix DNA-binding domain"/>
    <property type="match status" value="1"/>
</dbReference>
<protein>
    <submittedName>
        <fullName evidence="5">Transcriptional regulator</fullName>
    </submittedName>
</protein>
<dbReference type="GO" id="GO:0003700">
    <property type="term" value="F:DNA-binding transcription factor activity"/>
    <property type="evidence" value="ECO:0007669"/>
    <property type="project" value="InterPro"/>
</dbReference>
<evidence type="ECO:0000259" key="4">
    <source>
        <dbReference type="PROSITE" id="PS50987"/>
    </source>
</evidence>
<dbReference type="InterPro" id="IPR036388">
    <property type="entry name" value="WH-like_DNA-bd_sf"/>
</dbReference>
<proteinExistence type="predicted"/>
<dbReference type="InterPro" id="IPR001845">
    <property type="entry name" value="HTH_ArsR_DNA-bd_dom"/>
</dbReference>
<dbReference type="NCBIfam" id="NF033788">
    <property type="entry name" value="HTH_metalloreg"/>
    <property type="match status" value="1"/>
</dbReference>
<evidence type="ECO:0000256" key="1">
    <source>
        <dbReference type="ARBA" id="ARBA00023015"/>
    </source>
</evidence>
<dbReference type="PROSITE" id="PS00846">
    <property type="entry name" value="HTH_ARSR_1"/>
    <property type="match status" value="1"/>
</dbReference>